<evidence type="ECO:0000256" key="1">
    <source>
        <dbReference type="SAM" id="MobiDB-lite"/>
    </source>
</evidence>
<feature type="region of interest" description="Disordered" evidence="1">
    <location>
        <begin position="1"/>
        <end position="60"/>
    </location>
</feature>
<dbReference type="Proteomes" id="UP001597181">
    <property type="component" value="Unassembled WGS sequence"/>
</dbReference>
<accession>A0ABW3TRN9</accession>
<comment type="caution">
    <text evidence="2">The sequence shown here is derived from an EMBL/GenBank/DDBJ whole genome shotgun (WGS) entry which is preliminary data.</text>
</comment>
<gene>
    <name evidence="2" type="ORF">ACFQ3U_15390</name>
</gene>
<evidence type="ECO:0000313" key="3">
    <source>
        <dbReference type="Proteomes" id="UP001597181"/>
    </source>
</evidence>
<reference evidence="3" key="1">
    <citation type="journal article" date="2019" name="Int. J. Syst. Evol. Microbiol.">
        <title>The Global Catalogue of Microorganisms (GCM) 10K type strain sequencing project: providing services to taxonomists for standard genome sequencing and annotation.</title>
        <authorList>
            <consortium name="The Broad Institute Genomics Platform"/>
            <consortium name="The Broad Institute Genome Sequencing Center for Infectious Disease"/>
            <person name="Wu L."/>
            <person name="Ma J."/>
        </authorList>
    </citation>
    <scope>NUCLEOTIDE SEQUENCE [LARGE SCALE GENOMIC DNA]</scope>
    <source>
        <strain evidence="3">CCUG 50213</strain>
    </source>
</reference>
<feature type="compositionally biased region" description="Acidic residues" evidence="1">
    <location>
        <begin position="49"/>
        <end position="60"/>
    </location>
</feature>
<protein>
    <submittedName>
        <fullName evidence="2">Uncharacterized protein</fullName>
    </submittedName>
</protein>
<name>A0ABW3TRN9_9MICO</name>
<proteinExistence type="predicted"/>
<dbReference type="RefSeq" id="WP_343962197.1">
    <property type="nucleotide sequence ID" value="NZ_BAAAKZ010000015.1"/>
</dbReference>
<organism evidence="2 3">
    <name type="scientific">Leucobacter albus</name>
    <dbReference type="NCBI Taxonomy" id="272210"/>
    <lineage>
        <taxon>Bacteria</taxon>
        <taxon>Bacillati</taxon>
        <taxon>Actinomycetota</taxon>
        <taxon>Actinomycetes</taxon>
        <taxon>Micrococcales</taxon>
        <taxon>Microbacteriaceae</taxon>
        <taxon>Leucobacter</taxon>
    </lineage>
</organism>
<sequence>MHTDHPHTTEPDDPQRRQQGDLDDTEGADAFETPETAQPAEREGAPERQDEEIITLDTPD</sequence>
<dbReference type="EMBL" id="JBHTLY010000010">
    <property type="protein sequence ID" value="MFD1203280.1"/>
    <property type="molecule type" value="Genomic_DNA"/>
</dbReference>
<keyword evidence="3" id="KW-1185">Reference proteome</keyword>
<evidence type="ECO:0000313" key="2">
    <source>
        <dbReference type="EMBL" id="MFD1203280.1"/>
    </source>
</evidence>
<feature type="compositionally biased region" description="Basic and acidic residues" evidence="1">
    <location>
        <begin position="1"/>
        <end position="20"/>
    </location>
</feature>